<keyword evidence="15" id="KW-1185">Reference proteome</keyword>
<dbReference type="Pfam" id="PF07715">
    <property type="entry name" value="Plug"/>
    <property type="match status" value="1"/>
</dbReference>
<evidence type="ECO:0000256" key="7">
    <source>
        <dbReference type="ARBA" id="ARBA00023004"/>
    </source>
</evidence>
<dbReference type="InterPro" id="IPR008969">
    <property type="entry name" value="CarboxyPept-like_regulatory"/>
</dbReference>
<dbReference type="InterPro" id="IPR039426">
    <property type="entry name" value="TonB-dep_rcpt-like"/>
</dbReference>
<dbReference type="InterPro" id="IPR037066">
    <property type="entry name" value="Plug_dom_sf"/>
</dbReference>
<protein>
    <submittedName>
        <fullName evidence="14">SusC/RagA family TonB-linked outer membrane protein</fullName>
    </submittedName>
</protein>
<comment type="similarity">
    <text evidence="11">Belongs to the TonB-dependent receptor family.</text>
</comment>
<dbReference type="NCBIfam" id="TIGR04056">
    <property type="entry name" value="OMP_RagA_SusC"/>
    <property type="match status" value="1"/>
</dbReference>
<evidence type="ECO:0000256" key="5">
    <source>
        <dbReference type="ARBA" id="ARBA00022692"/>
    </source>
</evidence>
<organism evidence="14 15">
    <name type="scientific">Bacteroides faecium</name>
    <dbReference type="NCBI Taxonomy" id="2715212"/>
    <lineage>
        <taxon>Bacteria</taxon>
        <taxon>Pseudomonadati</taxon>
        <taxon>Bacteroidota</taxon>
        <taxon>Bacteroidia</taxon>
        <taxon>Bacteroidales</taxon>
        <taxon>Bacteroidaceae</taxon>
        <taxon>Bacteroides</taxon>
    </lineage>
</organism>
<name>A0A6H0KJL3_9BACE</name>
<dbReference type="Gene3D" id="2.40.170.20">
    <property type="entry name" value="TonB-dependent receptor, beta-barrel domain"/>
    <property type="match status" value="1"/>
</dbReference>
<dbReference type="Proteomes" id="UP000501780">
    <property type="component" value="Chromosome"/>
</dbReference>
<gene>
    <name evidence="14" type="ORF">BacF7301_04000</name>
</gene>
<dbReference type="InterPro" id="IPR012910">
    <property type="entry name" value="Plug_dom"/>
</dbReference>
<keyword evidence="3 11" id="KW-1134">Transmembrane beta strand</keyword>
<dbReference type="PANTHER" id="PTHR32552:SF68">
    <property type="entry name" value="FERRICHROME OUTER MEMBRANE TRANSPORTER_PHAGE RECEPTOR"/>
    <property type="match status" value="1"/>
</dbReference>
<dbReference type="SUPFAM" id="SSF49464">
    <property type="entry name" value="Carboxypeptidase regulatory domain-like"/>
    <property type="match status" value="1"/>
</dbReference>
<dbReference type="PANTHER" id="PTHR32552">
    <property type="entry name" value="FERRICHROME IRON RECEPTOR-RELATED"/>
    <property type="match status" value="1"/>
</dbReference>
<evidence type="ECO:0000256" key="9">
    <source>
        <dbReference type="ARBA" id="ARBA00023136"/>
    </source>
</evidence>
<accession>A0A6H0KJL3</accession>
<keyword evidence="4" id="KW-0410">Iron transport</keyword>
<evidence type="ECO:0000313" key="15">
    <source>
        <dbReference type="Proteomes" id="UP000501780"/>
    </source>
</evidence>
<keyword evidence="12" id="KW-1133">Transmembrane helix</keyword>
<feature type="transmembrane region" description="Helical" evidence="12">
    <location>
        <begin position="26"/>
        <end position="44"/>
    </location>
</feature>
<dbReference type="InterPro" id="IPR036942">
    <property type="entry name" value="Beta-barrel_TonB_sf"/>
</dbReference>
<dbReference type="Pfam" id="PF13715">
    <property type="entry name" value="CarbopepD_reg_2"/>
    <property type="match status" value="1"/>
</dbReference>
<dbReference type="GO" id="GO:0009279">
    <property type="term" value="C:cell outer membrane"/>
    <property type="evidence" value="ECO:0007669"/>
    <property type="project" value="UniProtKB-SubCell"/>
</dbReference>
<evidence type="ECO:0000256" key="2">
    <source>
        <dbReference type="ARBA" id="ARBA00022448"/>
    </source>
</evidence>
<sequence>MTNLRKYQISYQKCCHTSTQELKKSLFMAILLLMIPCFAFAQTAKRDVKLDFTNTSIAKVIESIEKQSGYSFFYNNDINTNQKTSIKMTSNDINQIVNSLLKNTSIDYRITDKRIVLFLKKAGTEQQKTYAVSGVINDSSGPVIGASISTKNGQGTITSIDGDFRLDNLHIGDVLTVSYIGYQTQNIVFNGQTRLNIVLSEEATELEQVVVTALGIKRSEKALSYNVQQLSSDDITTVKDANFMNSLNGKVAGVTINSSASGAGSAARVVMRGVKSITKSNNALYVIDGIPMFNVANEGSDTGITADQPGSDAVADINPEDIESINMLTGPAAAALYGNAAASGVVLINTKKGTKDKTNVSVSSSTTFSTPTMLPKMQSRYGNKDGVFASWGDLVNSSYDPEKFFRTGVNTINSVSLSTGTSKNQTYVSVSATNSNGILPNNKYERYNVSGRNTASLLNDKLILDFGANLIFQNDRNMTAQGRYFNPLTALYLFPRGENFDAIRMYERYNEGLGIYEQYWPYETQSMELQNPYWTMNRIVRENKKKRFMTNASLKWNIIDGIDITGRLKYDKTDVRSTDKRNASTIEQFASDYGFYSDNRKAYSSFYGDIMLNISKSFKENMWSVNANIGASINDQREEQIGHGGNLEGIYNFFAVHNIDTSAKYRRIQSGYIQQSQGVFINAEIGYKSMLYLTATGRNDWESQLAFSEASSFFYPSVGLSGVISSMVKLPEWISFLKVRGSYTEVGTSFERFITRPTYEFNVASGKWSSTSIYPMRNLKPEKTRSWEFGLNSKWLNNRLSFDLTYYKSNTINQTFTADLSISSGYSKAYIQSGNVRNEGIEMALGYSDKWNGFAWDSNLTLSWNKNKIEKLTEGSVNPMTGEPITKDSYDMGQLGNLDARVKLYKGGSIGDVYATHRIKRDGNGHIFVSQEGKIEIESVDEFKLGSILPKANMGWSNNFSYKGVNLGVTLTARFGGIALSGTQSVLDQYGVSQITADYRDAGGVPVNHGLVDTEKYYDAVKGYAAYYTYSATNVRLAEMSLSYTLPKQWFRDKLRMTLGLVGKNLWMIYCKAPFDPEATGSTQSNYYQSYDYFMQPTTRNIGFSVKLNF</sequence>
<evidence type="ECO:0000256" key="12">
    <source>
        <dbReference type="SAM" id="Phobius"/>
    </source>
</evidence>
<dbReference type="PROSITE" id="PS52016">
    <property type="entry name" value="TONB_DEPENDENT_REC_3"/>
    <property type="match status" value="1"/>
</dbReference>
<evidence type="ECO:0000256" key="1">
    <source>
        <dbReference type="ARBA" id="ARBA00004571"/>
    </source>
</evidence>
<feature type="domain" description="Secretin/TonB short N-terminal" evidence="13">
    <location>
        <begin position="70"/>
        <end position="120"/>
    </location>
</feature>
<keyword evidence="5 11" id="KW-0812">Transmembrane</keyword>
<dbReference type="AlphaFoldDB" id="A0A6H0KJL3"/>
<reference evidence="14 15" key="1">
    <citation type="submission" date="2020-03" db="EMBL/GenBank/DDBJ databases">
        <title>Genomic analysis of Bacteroides faecium CBA7301.</title>
        <authorList>
            <person name="Kim J."/>
            <person name="Roh S.W."/>
        </authorList>
    </citation>
    <scope>NUCLEOTIDE SEQUENCE [LARGE SCALE GENOMIC DNA]</scope>
    <source>
        <strain evidence="14 15">CBA7301</strain>
    </source>
</reference>
<keyword evidence="7" id="KW-0408">Iron</keyword>
<dbReference type="InterPro" id="IPR023996">
    <property type="entry name" value="TonB-dep_OMP_SusC/RagA"/>
</dbReference>
<keyword evidence="9 11" id="KW-0472">Membrane</keyword>
<keyword evidence="6" id="KW-0732">Signal</keyword>
<keyword evidence="2 11" id="KW-0813">Transport</keyword>
<keyword evidence="8" id="KW-0406">Ion transport</keyword>
<keyword evidence="10 11" id="KW-0998">Cell outer membrane</keyword>
<evidence type="ECO:0000256" key="6">
    <source>
        <dbReference type="ARBA" id="ARBA00022729"/>
    </source>
</evidence>
<evidence type="ECO:0000259" key="13">
    <source>
        <dbReference type="SMART" id="SM00965"/>
    </source>
</evidence>
<dbReference type="GO" id="GO:0015344">
    <property type="term" value="F:siderophore uptake transmembrane transporter activity"/>
    <property type="evidence" value="ECO:0007669"/>
    <property type="project" value="TreeGrafter"/>
</dbReference>
<comment type="subcellular location">
    <subcellularLocation>
        <location evidence="1 11">Cell outer membrane</location>
        <topology evidence="1 11">Multi-pass membrane protein</topology>
    </subcellularLocation>
</comment>
<proteinExistence type="inferred from homology"/>
<evidence type="ECO:0000256" key="11">
    <source>
        <dbReference type="PROSITE-ProRule" id="PRU01360"/>
    </source>
</evidence>
<evidence type="ECO:0000256" key="4">
    <source>
        <dbReference type="ARBA" id="ARBA00022496"/>
    </source>
</evidence>
<dbReference type="SUPFAM" id="SSF56935">
    <property type="entry name" value="Porins"/>
    <property type="match status" value="1"/>
</dbReference>
<evidence type="ECO:0000313" key="14">
    <source>
        <dbReference type="EMBL" id="QIU93363.1"/>
    </source>
</evidence>
<evidence type="ECO:0000256" key="8">
    <source>
        <dbReference type="ARBA" id="ARBA00023065"/>
    </source>
</evidence>
<dbReference type="Pfam" id="PF07660">
    <property type="entry name" value="STN"/>
    <property type="match status" value="1"/>
</dbReference>
<dbReference type="EMBL" id="CP050831">
    <property type="protein sequence ID" value="QIU93363.1"/>
    <property type="molecule type" value="Genomic_DNA"/>
</dbReference>
<dbReference type="KEGG" id="bfc:BacF7301_04000"/>
<dbReference type="InterPro" id="IPR011662">
    <property type="entry name" value="Secretin/TonB_short_N"/>
</dbReference>
<dbReference type="SMART" id="SM00965">
    <property type="entry name" value="STN"/>
    <property type="match status" value="1"/>
</dbReference>
<dbReference type="Gene3D" id="2.170.130.10">
    <property type="entry name" value="TonB-dependent receptor, plug domain"/>
    <property type="match status" value="1"/>
</dbReference>
<evidence type="ECO:0000256" key="10">
    <source>
        <dbReference type="ARBA" id="ARBA00023237"/>
    </source>
</evidence>
<evidence type="ECO:0000256" key="3">
    <source>
        <dbReference type="ARBA" id="ARBA00022452"/>
    </source>
</evidence>
<dbReference type="Gene3D" id="3.55.50.30">
    <property type="match status" value="1"/>
</dbReference>